<dbReference type="AlphaFoldDB" id="A0A2P5F8W5"/>
<dbReference type="OrthoDB" id="10327700at2759"/>
<organism evidence="1 2">
    <name type="scientific">Trema orientale</name>
    <name type="common">Charcoal tree</name>
    <name type="synonym">Celtis orientalis</name>
    <dbReference type="NCBI Taxonomy" id="63057"/>
    <lineage>
        <taxon>Eukaryota</taxon>
        <taxon>Viridiplantae</taxon>
        <taxon>Streptophyta</taxon>
        <taxon>Embryophyta</taxon>
        <taxon>Tracheophyta</taxon>
        <taxon>Spermatophyta</taxon>
        <taxon>Magnoliopsida</taxon>
        <taxon>eudicotyledons</taxon>
        <taxon>Gunneridae</taxon>
        <taxon>Pentapetalae</taxon>
        <taxon>rosids</taxon>
        <taxon>fabids</taxon>
        <taxon>Rosales</taxon>
        <taxon>Cannabaceae</taxon>
        <taxon>Trema</taxon>
    </lineage>
</organism>
<sequence length="111" mass="13328">MTTATMNTLVHAGSSKISKLRNWWLAPWRFRIPSKNEEESIFRALVQGGEVKETWSQSFCWVHLSEYKGYEFSSWILYLYDRLNREDFEITTIILRFLWCQRNNHLVGNHI</sequence>
<name>A0A2P5F8W5_TREOI</name>
<dbReference type="Proteomes" id="UP000237000">
    <property type="component" value="Unassembled WGS sequence"/>
</dbReference>
<comment type="caution">
    <text evidence="1">The sequence shown here is derived from an EMBL/GenBank/DDBJ whole genome shotgun (WGS) entry which is preliminary data.</text>
</comment>
<dbReference type="EMBL" id="JXTC01000053">
    <property type="protein sequence ID" value="PON94240.1"/>
    <property type="molecule type" value="Genomic_DNA"/>
</dbReference>
<evidence type="ECO:0000313" key="1">
    <source>
        <dbReference type="EMBL" id="PON94240.1"/>
    </source>
</evidence>
<keyword evidence="2" id="KW-1185">Reference proteome</keyword>
<dbReference type="GO" id="GO:0016787">
    <property type="term" value="F:hydrolase activity"/>
    <property type="evidence" value="ECO:0007669"/>
    <property type="project" value="UniProtKB-KW"/>
</dbReference>
<keyword evidence="1" id="KW-0378">Hydrolase</keyword>
<dbReference type="InParanoid" id="A0A2P5F8W5"/>
<reference evidence="2" key="1">
    <citation type="submission" date="2016-06" db="EMBL/GenBank/DDBJ databases">
        <title>Parallel loss of symbiosis genes in relatives of nitrogen-fixing non-legume Parasponia.</title>
        <authorList>
            <person name="Van Velzen R."/>
            <person name="Holmer R."/>
            <person name="Bu F."/>
            <person name="Rutten L."/>
            <person name="Van Zeijl A."/>
            <person name="Liu W."/>
            <person name="Santuari L."/>
            <person name="Cao Q."/>
            <person name="Sharma T."/>
            <person name="Shen D."/>
            <person name="Roswanjaya Y."/>
            <person name="Wardhani T."/>
            <person name="Kalhor M.S."/>
            <person name="Jansen J."/>
            <person name="Van den Hoogen J."/>
            <person name="Gungor B."/>
            <person name="Hartog M."/>
            <person name="Hontelez J."/>
            <person name="Verver J."/>
            <person name="Yang W.-C."/>
            <person name="Schijlen E."/>
            <person name="Repin R."/>
            <person name="Schilthuizen M."/>
            <person name="Schranz E."/>
            <person name="Heidstra R."/>
            <person name="Miyata K."/>
            <person name="Fedorova E."/>
            <person name="Kohlen W."/>
            <person name="Bisseling T."/>
            <person name="Smit S."/>
            <person name="Geurts R."/>
        </authorList>
    </citation>
    <scope>NUCLEOTIDE SEQUENCE [LARGE SCALE GENOMIC DNA]</scope>
    <source>
        <strain evidence="2">cv. RG33-2</strain>
    </source>
</reference>
<accession>A0A2P5F8W5</accession>
<protein>
    <submittedName>
        <fullName evidence="1">NUDIX hydrolase domain-like</fullName>
    </submittedName>
</protein>
<proteinExistence type="predicted"/>
<evidence type="ECO:0000313" key="2">
    <source>
        <dbReference type="Proteomes" id="UP000237000"/>
    </source>
</evidence>
<gene>
    <name evidence="1" type="ORF">TorRG33x02_099780</name>
</gene>